<protein>
    <submittedName>
        <fullName evidence="1">Uncharacterized protein</fullName>
    </submittedName>
</protein>
<name>A0AAD4WT23_PRUDU</name>
<organism evidence="1 2">
    <name type="scientific">Prunus dulcis</name>
    <name type="common">Almond</name>
    <name type="synonym">Amygdalus dulcis</name>
    <dbReference type="NCBI Taxonomy" id="3755"/>
    <lineage>
        <taxon>Eukaryota</taxon>
        <taxon>Viridiplantae</taxon>
        <taxon>Streptophyta</taxon>
        <taxon>Embryophyta</taxon>
        <taxon>Tracheophyta</taxon>
        <taxon>Spermatophyta</taxon>
        <taxon>Magnoliopsida</taxon>
        <taxon>eudicotyledons</taxon>
        <taxon>Gunneridae</taxon>
        <taxon>Pentapetalae</taxon>
        <taxon>rosids</taxon>
        <taxon>fabids</taxon>
        <taxon>Rosales</taxon>
        <taxon>Rosaceae</taxon>
        <taxon>Amygdaloideae</taxon>
        <taxon>Amygdaleae</taxon>
        <taxon>Prunus</taxon>
    </lineage>
</organism>
<comment type="caution">
    <text evidence="1">The sequence shown here is derived from an EMBL/GenBank/DDBJ whole genome shotgun (WGS) entry which is preliminary data.</text>
</comment>
<dbReference type="AlphaFoldDB" id="A0AAD4WT23"/>
<sequence length="112" mass="12422">MSSLVMTSLGYPNRFRSQGATWKRSKYAIALSLEAHSEFLPFVIEDHSQRKIQTLMAVAFIAEHRTRAVGDVIKSFGEEHIPVPVHSLLLDRQGGSVKGLDDEVLEVTLCVG</sequence>
<dbReference type="Proteomes" id="UP001054821">
    <property type="component" value="Chromosome 1"/>
</dbReference>
<proteinExistence type="predicted"/>
<gene>
    <name evidence="1" type="ORF">L3X38_001176</name>
</gene>
<evidence type="ECO:0000313" key="1">
    <source>
        <dbReference type="EMBL" id="KAI5348289.1"/>
    </source>
</evidence>
<keyword evidence="2" id="KW-1185">Reference proteome</keyword>
<dbReference type="EMBL" id="JAJFAZ020000001">
    <property type="protein sequence ID" value="KAI5348289.1"/>
    <property type="molecule type" value="Genomic_DNA"/>
</dbReference>
<accession>A0AAD4WT23</accession>
<reference evidence="1 2" key="1">
    <citation type="journal article" date="2022" name="G3 (Bethesda)">
        <title>Whole-genome sequence and methylome profiling of the almond [Prunus dulcis (Mill.) D.A. Webb] cultivar 'Nonpareil'.</title>
        <authorList>
            <person name="D'Amico-Willman K.M."/>
            <person name="Ouma W.Z."/>
            <person name="Meulia T."/>
            <person name="Sideli G.M."/>
            <person name="Gradziel T.M."/>
            <person name="Fresnedo-Ramirez J."/>
        </authorList>
    </citation>
    <scope>NUCLEOTIDE SEQUENCE [LARGE SCALE GENOMIC DNA]</scope>
    <source>
        <strain evidence="1">Clone GOH B32 T37-40</strain>
    </source>
</reference>
<evidence type="ECO:0000313" key="2">
    <source>
        <dbReference type="Proteomes" id="UP001054821"/>
    </source>
</evidence>